<keyword evidence="4" id="KW-1185">Reference proteome</keyword>
<reference evidence="3 4" key="1">
    <citation type="journal article" date="2015" name="Proc. Natl. Acad. Sci. U.S.A.">
        <title>The resurrection genome of Boea hygrometrica: A blueprint for survival of dehydration.</title>
        <authorList>
            <person name="Xiao L."/>
            <person name="Yang G."/>
            <person name="Zhang L."/>
            <person name="Yang X."/>
            <person name="Zhao S."/>
            <person name="Ji Z."/>
            <person name="Zhou Q."/>
            <person name="Hu M."/>
            <person name="Wang Y."/>
            <person name="Chen M."/>
            <person name="Xu Y."/>
            <person name="Jin H."/>
            <person name="Xiao X."/>
            <person name="Hu G."/>
            <person name="Bao F."/>
            <person name="Hu Y."/>
            <person name="Wan P."/>
            <person name="Li L."/>
            <person name="Deng X."/>
            <person name="Kuang T."/>
            <person name="Xiang C."/>
            <person name="Zhu J.K."/>
            <person name="Oliver M.J."/>
            <person name="He Y."/>
        </authorList>
    </citation>
    <scope>NUCLEOTIDE SEQUENCE [LARGE SCALE GENOMIC DNA]</scope>
    <source>
        <strain evidence="4">cv. XS01</strain>
    </source>
</reference>
<gene>
    <name evidence="3" type="ORF">F511_11015</name>
</gene>
<sequence length="177" mass="19410">MQLADLEAIRAQEERAVEAQKEALKAQVKGLMVEKEAMATEKEALAAKKRALKATLEARTVEKTIVEVELEGAKTQAEAEIERLRSEAANAWGLGKEEFLKSSEFDDLCTKKSLAYFECGFKSCVSQLRANDYSEEEHPAPFLSVARALEELSDDEEEEADDGASGDEATPPSSPNP</sequence>
<proteinExistence type="predicted"/>
<protein>
    <submittedName>
        <fullName evidence="3">Uncharacterized protein</fullName>
    </submittedName>
</protein>
<feature type="region of interest" description="Disordered" evidence="2">
    <location>
        <begin position="151"/>
        <end position="177"/>
    </location>
</feature>
<evidence type="ECO:0000313" key="3">
    <source>
        <dbReference type="EMBL" id="KZV49064.1"/>
    </source>
</evidence>
<evidence type="ECO:0000256" key="1">
    <source>
        <dbReference type="SAM" id="Coils"/>
    </source>
</evidence>
<organism evidence="3 4">
    <name type="scientific">Dorcoceras hygrometricum</name>
    <dbReference type="NCBI Taxonomy" id="472368"/>
    <lineage>
        <taxon>Eukaryota</taxon>
        <taxon>Viridiplantae</taxon>
        <taxon>Streptophyta</taxon>
        <taxon>Embryophyta</taxon>
        <taxon>Tracheophyta</taxon>
        <taxon>Spermatophyta</taxon>
        <taxon>Magnoliopsida</taxon>
        <taxon>eudicotyledons</taxon>
        <taxon>Gunneridae</taxon>
        <taxon>Pentapetalae</taxon>
        <taxon>asterids</taxon>
        <taxon>lamiids</taxon>
        <taxon>Lamiales</taxon>
        <taxon>Gesneriaceae</taxon>
        <taxon>Didymocarpoideae</taxon>
        <taxon>Trichosporeae</taxon>
        <taxon>Loxocarpinae</taxon>
        <taxon>Dorcoceras</taxon>
    </lineage>
</organism>
<dbReference type="AlphaFoldDB" id="A0A2Z7CWJ2"/>
<dbReference type="Proteomes" id="UP000250235">
    <property type="component" value="Unassembled WGS sequence"/>
</dbReference>
<evidence type="ECO:0000313" key="4">
    <source>
        <dbReference type="Proteomes" id="UP000250235"/>
    </source>
</evidence>
<feature type="compositionally biased region" description="Acidic residues" evidence="2">
    <location>
        <begin position="151"/>
        <end position="165"/>
    </location>
</feature>
<keyword evidence="1" id="KW-0175">Coiled coil</keyword>
<dbReference type="EMBL" id="KQ993789">
    <property type="protein sequence ID" value="KZV49064.1"/>
    <property type="molecule type" value="Genomic_DNA"/>
</dbReference>
<accession>A0A2Z7CWJ2</accession>
<name>A0A2Z7CWJ2_9LAMI</name>
<evidence type="ECO:0000256" key="2">
    <source>
        <dbReference type="SAM" id="MobiDB-lite"/>
    </source>
</evidence>
<feature type="coiled-coil region" evidence="1">
    <location>
        <begin position="3"/>
        <end position="41"/>
    </location>
</feature>